<dbReference type="EMBL" id="JAUSVL010000001">
    <property type="protein sequence ID" value="MDQ0291517.1"/>
    <property type="molecule type" value="Genomic_DNA"/>
</dbReference>
<dbReference type="AlphaFoldDB" id="A0AAE3VIU0"/>
<dbReference type="CDD" id="cd00060">
    <property type="entry name" value="FHA"/>
    <property type="match status" value="1"/>
</dbReference>
<feature type="domain" description="FHA" evidence="1">
    <location>
        <begin position="13"/>
        <end position="63"/>
    </location>
</feature>
<reference evidence="2" key="1">
    <citation type="submission" date="2023-07" db="EMBL/GenBank/DDBJ databases">
        <title>Genomic Encyclopedia of Type Strains, Phase IV (KMG-IV): sequencing the most valuable type-strain genomes for metagenomic binning, comparative biology and taxonomic classification.</title>
        <authorList>
            <person name="Goeker M."/>
        </authorList>
    </citation>
    <scope>NUCLEOTIDE SEQUENCE</scope>
    <source>
        <strain evidence="2">DSM 24202</strain>
    </source>
</reference>
<dbReference type="Pfam" id="PF00498">
    <property type="entry name" value="FHA"/>
    <property type="match status" value="1"/>
</dbReference>
<dbReference type="Gene3D" id="2.60.200.20">
    <property type="match status" value="1"/>
</dbReference>
<dbReference type="SMART" id="SM00240">
    <property type="entry name" value="FHA"/>
    <property type="match status" value="1"/>
</dbReference>
<protein>
    <recommendedName>
        <fullName evidence="1">FHA domain-containing protein</fullName>
    </recommendedName>
</protein>
<dbReference type="Proteomes" id="UP001238163">
    <property type="component" value="Unassembled WGS sequence"/>
</dbReference>
<evidence type="ECO:0000259" key="1">
    <source>
        <dbReference type="PROSITE" id="PS50006"/>
    </source>
</evidence>
<dbReference type="InterPro" id="IPR008984">
    <property type="entry name" value="SMAD_FHA_dom_sf"/>
</dbReference>
<comment type="caution">
    <text evidence="2">The sequence shown here is derived from an EMBL/GenBank/DDBJ whole genome shotgun (WGS) entry which is preliminary data.</text>
</comment>
<gene>
    <name evidence="2" type="ORF">J3R75_003624</name>
</gene>
<dbReference type="PROSITE" id="PS50006">
    <property type="entry name" value="FHA_DOMAIN"/>
    <property type="match status" value="1"/>
</dbReference>
<dbReference type="SUPFAM" id="SSF49879">
    <property type="entry name" value="SMAD/FHA domain"/>
    <property type="match status" value="1"/>
</dbReference>
<organism evidence="2 3">
    <name type="scientific">Oligosphaera ethanolica</name>
    <dbReference type="NCBI Taxonomy" id="760260"/>
    <lineage>
        <taxon>Bacteria</taxon>
        <taxon>Pseudomonadati</taxon>
        <taxon>Lentisphaerota</taxon>
        <taxon>Oligosphaeria</taxon>
        <taxon>Oligosphaerales</taxon>
        <taxon>Oligosphaeraceae</taxon>
        <taxon>Oligosphaera</taxon>
    </lineage>
</organism>
<evidence type="ECO:0000313" key="3">
    <source>
        <dbReference type="Proteomes" id="UP001238163"/>
    </source>
</evidence>
<evidence type="ECO:0000313" key="2">
    <source>
        <dbReference type="EMBL" id="MDQ0291517.1"/>
    </source>
</evidence>
<dbReference type="InterPro" id="IPR000253">
    <property type="entry name" value="FHA_dom"/>
</dbReference>
<keyword evidence="3" id="KW-1185">Reference proteome</keyword>
<sequence>MEPVCYTVSRFPCRIGRAANNDIVIPDNSVSSLHAVFALGPQNSIVLEDQWSTNGIYLGTQRVSQLAIDRSLQLVMGRVKLDLALDMADLDTMTAPEPDIAAPAPTFRKISIQPGAASTGAHSAATSPPDGAAASAVGYRVPLPAEPIAGTPAATITKLTGSGRQGIICPHCWHRFDVDEFLFIARHQSLIGDPVLGADAAQRFLPSRFTKEGNALDVAGMSCPDMACPRCHLRIPQAASEMPPLFLSIVGATASGKSYFLTSMTWDLRNTLSRNFAISFTDTDAVNNQILNDFEETVFLHSDEQELVALRKTELQGELYNQVLMDNMLINLPKPFMFTITPAEHHPQYDQVRQSMSRTLVLYDNAGEHFEPGMDSVDNPTTQHLLHSDTIFFLFDPTKDVRFRRKLSGGNDPQLSVSSRVQRQEIILTEMINRIKKYSGMRTGRKTAKTLIILVSKFDVWKQLLDADVPREPWHWDAASNTCALDVALIKNVSFALRQLLEQVCPEVVSTAESFAGEVLYLPNSALGHSPELNDTTGMIGIRPQDVDPYWVAVPMLYFFYERGFIQNVRPENRVRHAETPATCKLSGDIYFVTLPGLKKPLQVPLSYAGSQLRCPGTDMWFSITPGAAAESEHGGAC</sequence>
<proteinExistence type="predicted"/>
<accession>A0AAE3VIU0</accession>
<name>A0AAE3VIU0_9BACT</name>
<dbReference type="RefSeq" id="WP_307264414.1">
    <property type="nucleotide sequence ID" value="NZ_JAUSVL010000001.1"/>
</dbReference>